<comment type="caution">
    <text evidence="1">The sequence shown here is derived from an EMBL/GenBank/DDBJ whole genome shotgun (WGS) entry which is preliminary data.</text>
</comment>
<dbReference type="RefSeq" id="WP_241276335.1">
    <property type="nucleotide sequence ID" value="NZ_JAKZGS010000021.1"/>
</dbReference>
<sequence length="118" mass="13558">MKARLLSLKVCLTFGLIVGLFLSSCIEEDLDEKEQLLEYRVYSNTEGALISLTDYSLTVKDYWEKKFVTKGYYGQIVARCDDPKVLITAEIYVDGKLRAKMEKNSYLNLTHRIKGNGY</sequence>
<dbReference type="Proteomes" id="UP001165488">
    <property type="component" value="Unassembled WGS sequence"/>
</dbReference>
<proteinExistence type="predicted"/>
<evidence type="ECO:0008006" key="3">
    <source>
        <dbReference type="Google" id="ProtNLM"/>
    </source>
</evidence>
<accession>A0ABS9UT95</accession>
<protein>
    <recommendedName>
        <fullName evidence="3">Lipoprotein</fullName>
    </recommendedName>
</protein>
<gene>
    <name evidence="1" type="ORF">MM236_17740</name>
</gene>
<keyword evidence="2" id="KW-1185">Reference proteome</keyword>
<reference evidence="1" key="1">
    <citation type="submission" date="2022-03" db="EMBL/GenBank/DDBJ databases">
        <title>De novo assembled genomes of Belliella spp. (Cyclobacteriaceae) strains.</title>
        <authorList>
            <person name="Szabo A."/>
            <person name="Korponai K."/>
            <person name="Felfoldi T."/>
        </authorList>
    </citation>
    <scope>NUCLEOTIDE SEQUENCE</scope>
    <source>
        <strain evidence="1">DSM 107340</strain>
    </source>
</reference>
<name>A0ABS9UT95_9BACT</name>
<organism evidence="1 2">
    <name type="scientific">Belliella calami</name>
    <dbReference type="NCBI Taxonomy" id="2923436"/>
    <lineage>
        <taxon>Bacteria</taxon>
        <taxon>Pseudomonadati</taxon>
        <taxon>Bacteroidota</taxon>
        <taxon>Cytophagia</taxon>
        <taxon>Cytophagales</taxon>
        <taxon>Cyclobacteriaceae</taxon>
        <taxon>Belliella</taxon>
    </lineage>
</organism>
<dbReference type="EMBL" id="JAKZGS010000021">
    <property type="protein sequence ID" value="MCH7399841.1"/>
    <property type="molecule type" value="Genomic_DNA"/>
</dbReference>
<dbReference type="PROSITE" id="PS51257">
    <property type="entry name" value="PROKAR_LIPOPROTEIN"/>
    <property type="match status" value="1"/>
</dbReference>
<evidence type="ECO:0000313" key="2">
    <source>
        <dbReference type="Proteomes" id="UP001165488"/>
    </source>
</evidence>
<evidence type="ECO:0000313" key="1">
    <source>
        <dbReference type="EMBL" id="MCH7399841.1"/>
    </source>
</evidence>